<name>A0A1Y5F779_9BACT</name>
<dbReference type="Pfam" id="PF00072">
    <property type="entry name" value="Response_reg"/>
    <property type="match status" value="1"/>
</dbReference>
<feature type="modified residue" description="4-aspartylphosphate" evidence="2">
    <location>
        <position position="281"/>
    </location>
</feature>
<evidence type="ECO:0000256" key="2">
    <source>
        <dbReference type="PROSITE-ProRule" id="PRU00169"/>
    </source>
</evidence>
<evidence type="ECO:0000256" key="3">
    <source>
        <dbReference type="SAM" id="Coils"/>
    </source>
</evidence>
<proteinExistence type="predicted"/>
<comment type="caution">
    <text evidence="6">The sequence shown here is derived from an EMBL/GenBank/DDBJ whole genome shotgun (WGS) entry which is preliminary data.</text>
</comment>
<protein>
    <recommendedName>
        <fullName evidence="5">Response regulatory domain-containing protein</fullName>
    </recommendedName>
</protein>
<organism evidence="6 7">
    <name type="scientific">Halobacteriovorax marinus</name>
    <dbReference type="NCBI Taxonomy" id="97084"/>
    <lineage>
        <taxon>Bacteria</taxon>
        <taxon>Pseudomonadati</taxon>
        <taxon>Bdellovibrionota</taxon>
        <taxon>Bacteriovoracia</taxon>
        <taxon>Bacteriovoracales</taxon>
        <taxon>Halobacteriovoraceae</taxon>
        <taxon>Halobacteriovorax</taxon>
    </lineage>
</organism>
<sequence length="356" mass="40901">MKFIGFTLRKYRRFLGARFSYIPWGLSFLVACAVSVYFFSTYSERLDNFFSSGSPTVSNQLSLIIKLDAKVTHWMVGIDQFLDSGEEVNLKIDKQSLKLEIAELKENHKSIKQYMGLWSIKNEELNRFKDISQFFYVNPIETLPNRIARKDSATVLKKKYSLVMGAFSLYAEALRQNQNEVSKRVGFISALNYFFATCSIVFGLISTFFFLEAILVKLDKFRDFASKKKFCVLFVDDEQGILDVVESSHEKLRSCDFLMAANGKEALKIIKRQHVDLIITDLCMPEMGGLELISKLKRVHIPIVVMTSKSVLTSETREALHNQIVYDKFDILNRLDEIIGKQIQLEAKHQNSKKAS</sequence>
<feature type="coiled-coil region" evidence="3">
    <location>
        <begin position="87"/>
        <end position="114"/>
    </location>
</feature>
<dbReference type="PANTHER" id="PTHR44591:SF3">
    <property type="entry name" value="RESPONSE REGULATORY DOMAIN-CONTAINING PROTEIN"/>
    <property type="match status" value="1"/>
</dbReference>
<dbReference type="AlphaFoldDB" id="A0A1Y5F779"/>
<keyword evidence="4" id="KW-1133">Transmembrane helix</keyword>
<dbReference type="PANTHER" id="PTHR44591">
    <property type="entry name" value="STRESS RESPONSE REGULATOR PROTEIN 1"/>
    <property type="match status" value="1"/>
</dbReference>
<dbReference type="SMART" id="SM00448">
    <property type="entry name" value="REC"/>
    <property type="match status" value="1"/>
</dbReference>
<keyword evidence="4" id="KW-0812">Transmembrane</keyword>
<dbReference type="CDD" id="cd00156">
    <property type="entry name" value="REC"/>
    <property type="match status" value="1"/>
</dbReference>
<evidence type="ECO:0000256" key="1">
    <source>
        <dbReference type="ARBA" id="ARBA00022553"/>
    </source>
</evidence>
<accession>A0A1Y5F779</accession>
<keyword evidence="3" id="KW-0175">Coiled coil</keyword>
<dbReference type="Proteomes" id="UP000196531">
    <property type="component" value="Unassembled WGS sequence"/>
</dbReference>
<evidence type="ECO:0000313" key="6">
    <source>
        <dbReference type="EMBL" id="OUR96758.1"/>
    </source>
</evidence>
<dbReference type="Gene3D" id="3.40.50.2300">
    <property type="match status" value="1"/>
</dbReference>
<dbReference type="InterPro" id="IPR050595">
    <property type="entry name" value="Bact_response_regulator"/>
</dbReference>
<dbReference type="PROSITE" id="PS50110">
    <property type="entry name" value="RESPONSE_REGULATORY"/>
    <property type="match status" value="1"/>
</dbReference>
<dbReference type="InterPro" id="IPR001789">
    <property type="entry name" value="Sig_transdc_resp-reg_receiver"/>
</dbReference>
<reference evidence="7" key="1">
    <citation type="journal article" date="2017" name="Proc. Natl. Acad. Sci. U.S.A.">
        <title>Simulation of Deepwater Horizon oil plume reveals substrate specialization within a complex community of hydrocarbon-degraders.</title>
        <authorList>
            <person name="Hu P."/>
            <person name="Dubinsky E.A."/>
            <person name="Probst A.J."/>
            <person name="Wang J."/>
            <person name="Sieber C.M.K."/>
            <person name="Tom L.M."/>
            <person name="Gardinali P."/>
            <person name="Banfield J.F."/>
            <person name="Atlas R.M."/>
            <person name="Andersen G.L."/>
        </authorList>
    </citation>
    <scope>NUCLEOTIDE SEQUENCE [LARGE SCALE GENOMIC DNA]</scope>
</reference>
<evidence type="ECO:0000313" key="7">
    <source>
        <dbReference type="Proteomes" id="UP000196531"/>
    </source>
</evidence>
<evidence type="ECO:0000256" key="4">
    <source>
        <dbReference type="SAM" id="Phobius"/>
    </source>
</evidence>
<feature type="transmembrane region" description="Helical" evidence="4">
    <location>
        <begin position="193"/>
        <end position="218"/>
    </location>
</feature>
<gene>
    <name evidence="6" type="ORF">A9Q84_10480</name>
</gene>
<dbReference type="EMBL" id="MAAO01000006">
    <property type="protein sequence ID" value="OUR96758.1"/>
    <property type="molecule type" value="Genomic_DNA"/>
</dbReference>
<keyword evidence="4" id="KW-0472">Membrane</keyword>
<dbReference type="SUPFAM" id="SSF52172">
    <property type="entry name" value="CheY-like"/>
    <property type="match status" value="1"/>
</dbReference>
<feature type="transmembrane region" description="Helical" evidence="4">
    <location>
        <begin position="21"/>
        <end position="40"/>
    </location>
</feature>
<dbReference type="GO" id="GO:0000160">
    <property type="term" value="P:phosphorelay signal transduction system"/>
    <property type="evidence" value="ECO:0007669"/>
    <property type="project" value="InterPro"/>
</dbReference>
<dbReference type="PROSITE" id="PS51257">
    <property type="entry name" value="PROKAR_LIPOPROTEIN"/>
    <property type="match status" value="1"/>
</dbReference>
<dbReference type="InterPro" id="IPR011006">
    <property type="entry name" value="CheY-like_superfamily"/>
</dbReference>
<keyword evidence="1 2" id="KW-0597">Phosphoprotein</keyword>
<evidence type="ECO:0000259" key="5">
    <source>
        <dbReference type="PROSITE" id="PS50110"/>
    </source>
</evidence>
<feature type="domain" description="Response regulatory" evidence="5">
    <location>
        <begin position="231"/>
        <end position="343"/>
    </location>
</feature>